<dbReference type="AlphaFoldDB" id="A0A0F3KXG6"/>
<name>A0A0F3KXG6_9GAMM</name>
<dbReference type="Proteomes" id="UP000033651">
    <property type="component" value="Unassembled WGS sequence"/>
</dbReference>
<dbReference type="EMBL" id="JZRB01000018">
    <property type="protein sequence ID" value="KJV34804.1"/>
    <property type="molecule type" value="Genomic_DNA"/>
</dbReference>
<keyword evidence="2" id="KW-1185">Reference proteome</keyword>
<protein>
    <submittedName>
        <fullName evidence="1">Uncharacterized protein</fullName>
    </submittedName>
</protein>
<evidence type="ECO:0000313" key="1">
    <source>
        <dbReference type="EMBL" id="KJV34804.1"/>
    </source>
</evidence>
<reference evidence="1 2" key="1">
    <citation type="submission" date="2015-03" db="EMBL/GenBank/DDBJ databases">
        <title>Draft genome sequence of Luteibacter yeojuensis strain SU11.</title>
        <authorList>
            <person name="Sulaiman J."/>
            <person name="Priya K."/>
            <person name="Chan K.-G."/>
        </authorList>
    </citation>
    <scope>NUCLEOTIDE SEQUENCE [LARGE SCALE GENOMIC DNA]</scope>
    <source>
        <strain evidence="1 2">SU11</strain>
    </source>
</reference>
<comment type="caution">
    <text evidence="1">The sequence shown here is derived from an EMBL/GenBank/DDBJ whole genome shotgun (WGS) entry which is preliminary data.</text>
</comment>
<proteinExistence type="predicted"/>
<sequence>MHLQRSDGQATLFDKTHGVPFIWGDTPLTVELKWKGGVQRRSSIQGFWIEHLLTGDSQVIMDDDDANESADVVEFFFDELEITCRLYHCKYAGGDEPGLRVSDVQVVCAQAVRSAKWADAPLALINHLQLREDSSRRGGRPTRFEKGGLQLLSMIKRLLPHRRFNLQIYVVQPGLALSDIDRNVSLVLGASDNFVQELTGYPLTVVGS</sequence>
<dbReference type="PATRIC" id="fig|345309.4.peg.1130"/>
<evidence type="ECO:0000313" key="2">
    <source>
        <dbReference type="Proteomes" id="UP000033651"/>
    </source>
</evidence>
<accession>A0A0F3KXG6</accession>
<gene>
    <name evidence="1" type="ORF">VI08_09485</name>
</gene>
<organism evidence="1 2">
    <name type="scientific">Luteibacter yeojuensis</name>
    <dbReference type="NCBI Taxonomy" id="345309"/>
    <lineage>
        <taxon>Bacteria</taxon>
        <taxon>Pseudomonadati</taxon>
        <taxon>Pseudomonadota</taxon>
        <taxon>Gammaproteobacteria</taxon>
        <taxon>Lysobacterales</taxon>
        <taxon>Rhodanobacteraceae</taxon>
        <taxon>Luteibacter</taxon>
    </lineage>
</organism>